<feature type="transmembrane region" description="Helical" evidence="1">
    <location>
        <begin position="39"/>
        <end position="64"/>
    </location>
</feature>
<gene>
    <name evidence="2" type="ORF">HNQ47_001409</name>
</gene>
<accession>A0A7W8CXF0</accession>
<dbReference type="Pfam" id="PF06612">
    <property type="entry name" value="DUF1146"/>
    <property type="match status" value="1"/>
</dbReference>
<evidence type="ECO:0000313" key="2">
    <source>
        <dbReference type="EMBL" id="MBB5183387.1"/>
    </source>
</evidence>
<keyword evidence="1" id="KW-0472">Membrane</keyword>
<evidence type="ECO:0000313" key="3">
    <source>
        <dbReference type="Proteomes" id="UP000539953"/>
    </source>
</evidence>
<evidence type="ECO:0000256" key="1">
    <source>
        <dbReference type="SAM" id="Phobius"/>
    </source>
</evidence>
<protein>
    <submittedName>
        <fullName evidence="2">Putative membrane protein YwzB</fullName>
    </submittedName>
</protein>
<dbReference type="Proteomes" id="UP000539953">
    <property type="component" value="Unassembled WGS sequence"/>
</dbReference>
<dbReference type="RefSeq" id="WP_183328681.1">
    <property type="nucleotide sequence ID" value="NZ_JACHHK010000005.1"/>
</dbReference>
<keyword evidence="1" id="KW-1133">Transmembrane helix</keyword>
<keyword evidence="3" id="KW-1185">Reference proteome</keyword>
<dbReference type="EMBL" id="JACHHK010000005">
    <property type="protein sequence ID" value="MBB5183387.1"/>
    <property type="molecule type" value="Genomic_DNA"/>
</dbReference>
<name>A0A7W8CXF0_9FIRM</name>
<dbReference type="AlphaFoldDB" id="A0A7W8CXF0"/>
<sequence length="70" mass="8018">MAYTIIKYVIFAGCFGLAFQALSCIQFEKFVDVRQPRKAMLLLFILSFVVAYLMTQGILSLTMYSDWGAY</sequence>
<dbReference type="InterPro" id="IPR009526">
    <property type="entry name" value="DUF1146"/>
</dbReference>
<reference evidence="2 3" key="1">
    <citation type="submission" date="2020-08" db="EMBL/GenBank/DDBJ databases">
        <title>Genomic Encyclopedia of Type Strains, Phase IV (KMG-IV): sequencing the most valuable type-strain genomes for metagenomic binning, comparative biology and taxonomic classification.</title>
        <authorList>
            <person name="Goeker M."/>
        </authorList>
    </citation>
    <scope>NUCLEOTIDE SEQUENCE [LARGE SCALE GENOMIC DNA]</scope>
    <source>
        <strain evidence="2 3">DSM 25799</strain>
    </source>
</reference>
<organism evidence="2 3">
    <name type="scientific">Catenisphaera adipataccumulans</name>
    <dbReference type="NCBI Taxonomy" id="700500"/>
    <lineage>
        <taxon>Bacteria</taxon>
        <taxon>Bacillati</taxon>
        <taxon>Bacillota</taxon>
        <taxon>Erysipelotrichia</taxon>
        <taxon>Erysipelotrichales</taxon>
        <taxon>Erysipelotrichaceae</taxon>
        <taxon>Catenisphaera</taxon>
    </lineage>
</organism>
<proteinExistence type="predicted"/>
<comment type="caution">
    <text evidence="2">The sequence shown here is derived from an EMBL/GenBank/DDBJ whole genome shotgun (WGS) entry which is preliminary data.</text>
</comment>
<keyword evidence="1" id="KW-0812">Transmembrane</keyword>
<feature type="transmembrane region" description="Helical" evidence="1">
    <location>
        <begin position="6"/>
        <end position="27"/>
    </location>
</feature>